<proteinExistence type="predicted"/>
<protein>
    <submittedName>
        <fullName evidence="1">Uncharacterized protein</fullName>
    </submittedName>
</protein>
<dbReference type="GeneID" id="78774883"/>
<dbReference type="Proteomes" id="UP000483820">
    <property type="component" value="Chromosome III"/>
</dbReference>
<dbReference type="RefSeq" id="XP_053586913.1">
    <property type="nucleotide sequence ID" value="XM_053727336.1"/>
</dbReference>
<sequence length="89" mass="10559">MKFQNVHIAHTDEEDKEKLLPLNKDDLKDEKGITIIKISEKLKIYKLIRNSLKPPTEHLHVISSNTNTFAPWQELDLTYFKWIVFHLDC</sequence>
<evidence type="ECO:0000313" key="2">
    <source>
        <dbReference type="Proteomes" id="UP000483820"/>
    </source>
</evidence>
<organism evidence="1 2">
    <name type="scientific">Caenorhabditis remanei</name>
    <name type="common">Caenorhabditis vulgaris</name>
    <dbReference type="NCBI Taxonomy" id="31234"/>
    <lineage>
        <taxon>Eukaryota</taxon>
        <taxon>Metazoa</taxon>
        <taxon>Ecdysozoa</taxon>
        <taxon>Nematoda</taxon>
        <taxon>Chromadorea</taxon>
        <taxon>Rhabditida</taxon>
        <taxon>Rhabditina</taxon>
        <taxon>Rhabditomorpha</taxon>
        <taxon>Rhabditoidea</taxon>
        <taxon>Rhabditidae</taxon>
        <taxon>Peloderinae</taxon>
        <taxon>Caenorhabditis</taxon>
    </lineage>
</organism>
<dbReference type="AlphaFoldDB" id="A0A6A5H3I6"/>
<gene>
    <name evidence="1" type="ORF">GCK72_009347</name>
</gene>
<comment type="caution">
    <text evidence="1">The sequence shown here is derived from an EMBL/GenBank/DDBJ whole genome shotgun (WGS) entry which is preliminary data.</text>
</comment>
<dbReference type="EMBL" id="WUAV01000003">
    <property type="protein sequence ID" value="KAF1761093.1"/>
    <property type="molecule type" value="Genomic_DNA"/>
</dbReference>
<evidence type="ECO:0000313" key="1">
    <source>
        <dbReference type="EMBL" id="KAF1761093.1"/>
    </source>
</evidence>
<dbReference type="CTD" id="78774883"/>
<accession>A0A6A5H3I6</accession>
<dbReference type="KEGG" id="crq:GCK72_009347"/>
<reference evidence="1 2" key="1">
    <citation type="submission" date="2019-12" db="EMBL/GenBank/DDBJ databases">
        <title>Chromosome-level assembly of the Caenorhabditis remanei genome.</title>
        <authorList>
            <person name="Teterina A.A."/>
            <person name="Willis J.H."/>
            <person name="Phillips P.C."/>
        </authorList>
    </citation>
    <scope>NUCLEOTIDE SEQUENCE [LARGE SCALE GENOMIC DNA]</scope>
    <source>
        <strain evidence="1 2">PX506</strain>
        <tissue evidence="1">Whole organism</tissue>
    </source>
</reference>
<name>A0A6A5H3I6_CAERE</name>